<evidence type="ECO:0000313" key="9">
    <source>
        <dbReference type="Proteomes" id="UP000203464"/>
    </source>
</evidence>
<evidence type="ECO:0000256" key="2">
    <source>
        <dbReference type="ARBA" id="ARBA00023125"/>
    </source>
</evidence>
<evidence type="ECO:0000256" key="6">
    <source>
        <dbReference type="SAM" id="MobiDB-lite"/>
    </source>
</evidence>
<dbReference type="PROSITE" id="PS00397">
    <property type="entry name" value="RECOMBINASES_1"/>
    <property type="match status" value="1"/>
</dbReference>
<organism evidence="8 9">
    <name type="scientific">Octadecabacter ascidiaceicola</name>
    <dbReference type="NCBI Taxonomy" id="1655543"/>
    <lineage>
        <taxon>Bacteria</taxon>
        <taxon>Pseudomonadati</taxon>
        <taxon>Pseudomonadota</taxon>
        <taxon>Alphaproteobacteria</taxon>
        <taxon>Rhodobacterales</taxon>
        <taxon>Roseobacteraceae</taxon>
        <taxon>Octadecabacter</taxon>
    </lineage>
</organism>
<dbReference type="GO" id="GO:0000150">
    <property type="term" value="F:DNA strand exchange activity"/>
    <property type="evidence" value="ECO:0007669"/>
    <property type="project" value="InterPro"/>
</dbReference>
<evidence type="ECO:0000256" key="4">
    <source>
        <dbReference type="PIRSR" id="PIRSR606118-50"/>
    </source>
</evidence>
<evidence type="ECO:0000313" key="8">
    <source>
        <dbReference type="EMBL" id="SMX32904.1"/>
    </source>
</evidence>
<dbReference type="GO" id="GO:0015074">
    <property type="term" value="P:DNA integration"/>
    <property type="evidence" value="ECO:0007669"/>
    <property type="project" value="UniProtKB-KW"/>
</dbReference>
<dbReference type="Pfam" id="PF00239">
    <property type="entry name" value="Resolvase"/>
    <property type="match status" value="1"/>
</dbReference>
<name>A0A238JRT4_9RHOB</name>
<dbReference type="SUPFAM" id="SSF53041">
    <property type="entry name" value="Resolvase-like"/>
    <property type="match status" value="1"/>
</dbReference>
<feature type="domain" description="Resolvase/invertase-type recombinase catalytic" evidence="7">
    <location>
        <begin position="7"/>
        <end position="127"/>
    </location>
</feature>
<dbReference type="GO" id="GO:0003677">
    <property type="term" value="F:DNA binding"/>
    <property type="evidence" value="ECO:0007669"/>
    <property type="project" value="UniProtKB-KW"/>
</dbReference>
<dbReference type="Gene3D" id="3.40.50.1390">
    <property type="entry name" value="Resolvase, N-terminal catalytic domain"/>
    <property type="match status" value="1"/>
</dbReference>
<dbReference type="PANTHER" id="PTHR30461">
    <property type="entry name" value="DNA-INVERTASE FROM LAMBDOID PROPHAGE"/>
    <property type="match status" value="1"/>
</dbReference>
<accession>A0A238JRT4</accession>
<proteinExistence type="predicted"/>
<keyword evidence="1" id="KW-0229">DNA integration</keyword>
<feature type="region of interest" description="Disordered" evidence="6">
    <location>
        <begin position="104"/>
        <end position="124"/>
    </location>
</feature>
<dbReference type="InterPro" id="IPR036162">
    <property type="entry name" value="Resolvase-like_N_sf"/>
</dbReference>
<keyword evidence="9" id="KW-1185">Reference proteome</keyword>
<dbReference type="EMBL" id="FXYD01000001">
    <property type="protein sequence ID" value="SMX32904.1"/>
    <property type="molecule type" value="Genomic_DNA"/>
</dbReference>
<feature type="active site" description="O-(5'-phospho-DNA)-serine intermediate" evidence="4 5">
    <location>
        <position position="14"/>
    </location>
</feature>
<evidence type="ECO:0000256" key="5">
    <source>
        <dbReference type="PROSITE-ProRule" id="PRU10137"/>
    </source>
</evidence>
<dbReference type="SMART" id="SM00857">
    <property type="entry name" value="Resolvase"/>
    <property type="match status" value="1"/>
</dbReference>
<evidence type="ECO:0000256" key="3">
    <source>
        <dbReference type="ARBA" id="ARBA00023172"/>
    </source>
</evidence>
<dbReference type="InterPro" id="IPR006119">
    <property type="entry name" value="Resolv_N"/>
</dbReference>
<evidence type="ECO:0000259" key="7">
    <source>
        <dbReference type="SMART" id="SM00857"/>
    </source>
</evidence>
<feature type="compositionally biased region" description="Polar residues" evidence="6">
    <location>
        <begin position="104"/>
        <end position="123"/>
    </location>
</feature>
<keyword evidence="2" id="KW-0238">DNA-binding</keyword>
<dbReference type="RefSeq" id="WP_143849498.1">
    <property type="nucleotide sequence ID" value="NZ_FXYD01000001.1"/>
</dbReference>
<dbReference type="CDD" id="cd00338">
    <property type="entry name" value="Ser_Recombinase"/>
    <property type="match status" value="1"/>
</dbReference>
<protein>
    <recommendedName>
        <fullName evidence="7">Resolvase/invertase-type recombinase catalytic domain-containing protein</fullName>
    </recommendedName>
</protein>
<dbReference type="OrthoDB" id="7277848at2"/>
<gene>
    <name evidence="8" type="ORF">OCA8868_00841</name>
</gene>
<reference evidence="9" key="1">
    <citation type="submission" date="2017-05" db="EMBL/GenBank/DDBJ databases">
        <authorList>
            <person name="Rodrigo-Torres L."/>
            <person name="Arahal R. D."/>
            <person name="Lucena T."/>
        </authorList>
    </citation>
    <scope>NUCLEOTIDE SEQUENCE [LARGE SCALE GENOMIC DNA]</scope>
    <source>
        <strain evidence="9">CECT 8868</strain>
    </source>
</reference>
<evidence type="ECO:0000256" key="1">
    <source>
        <dbReference type="ARBA" id="ARBA00022908"/>
    </source>
</evidence>
<dbReference type="AlphaFoldDB" id="A0A238JRT4"/>
<keyword evidence="3" id="KW-0233">DNA recombination</keyword>
<dbReference type="PANTHER" id="PTHR30461:SF23">
    <property type="entry name" value="DNA RECOMBINASE-RELATED"/>
    <property type="match status" value="1"/>
</dbReference>
<sequence length="129" mass="14330">METKQHAVIYARVSSVAQLKKGDGLASQESRCREYARYKGYEVLEVFSDNKSGGDADRPAMIALLAYLKAQKETCVVIIDDINRFARDVVGALFTSVYMVPTEMPNSSRPQSSQDSEFQSISTHGLLVF</sequence>
<dbReference type="InterPro" id="IPR006118">
    <property type="entry name" value="Recombinase_CS"/>
</dbReference>
<dbReference type="Proteomes" id="UP000203464">
    <property type="component" value="Unassembled WGS sequence"/>
</dbReference>
<dbReference type="InterPro" id="IPR050639">
    <property type="entry name" value="SSR_resolvase"/>
</dbReference>